<sequence>MAPNPPKPNKEKTRVPLRRRRRRAPPTQACACLTACAHAPPPLQLSRARVGLRLSVLVPSENLSTHVQNGVPAPEEIPKKASQAIMASTQAAKEERIKYMQGDLFACPVTDSLAHCISEDCHMSAGIAAVFKKKFGGVQELLNQQKKTGDVAVLKRDDRYVYYLITKSKYFHKPTYDNLQKSLEAMKIHCLKNGVTHISMPKIGCGLDRLDWNKVSTMLEEVFEDTDVYVTVYTL</sequence>
<gene>
    <name evidence="16" type="ORF">JRQ81_015122</name>
</gene>
<evidence type="ECO:0000256" key="6">
    <source>
        <dbReference type="ARBA" id="ARBA00022990"/>
    </source>
</evidence>
<reference evidence="16" key="1">
    <citation type="journal article" date="2023" name="DNA Res.">
        <title>Chromosome-level genome assembly of Phrynocephalus forsythii using third-generation DNA sequencing and Hi-C analysis.</title>
        <authorList>
            <person name="Qi Y."/>
            <person name="Zhao W."/>
            <person name="Zhao Y."/>
            <person name="Niu C."/>
            <person name="Cao S."/>
            <person name="Zhang Y."/>
        </authorList>
    </citation>
    <scope>NUCLEOTIDE SEQUENCE</scope>
    <source>
        <tissue evidence="16">Muscle</tissue>
    </source>
</reference>
<keyword evidence="17" id="KW-1185">Reference proteome</keyword>
<dbReference type="InterPro" id="IPR043472">
    <property type="entry name" value="Macro_dom-like"/>
</dbReference>
<evidence type="ECO:0000256" key="11">
    <source>
        <dbReference type="ARBA" id="ARBA00075682"/>
    </source>
</evidence>
<dbReference type="GO" id="GO:0016787">
    <property type="term" value="F:hydrolase activity"/>
    <property type="evidence" value="ECO:0007669"/>
    <property type="project" value="UniProtKB-KW"/>
</dbReference>
<comment type="subcellular location">
    <subcellularLocation>
        <location evidence="1">Chromosome</location>
    </subcellularLocation>
    <subcellularLocation>
        <location evidence="2">Nucleus</location>
        <location evidence="2">Nucleolus</location>
    </subcellularLocation>
    <subcellularLocation>
        <location evidence="3">Nucleus</location>
        <location evidence="3">Nucleoplasm</location>
    </subcellularLocation>
</comment>
<dbReference type="Proteomes" id="UP001142489">
    <property type="component" value="Unassembled WGS sequence"/>
</dbReference>
<dbReference type="PROSITE" id="PS51154">
    <property type="entry name" value="MACRO"/>
    <property type="match status" value="1"/>
</dbReference>
<dbReference type="FunFam" id="3.40.220.10:FF:000007">
    <property type="entry name" value="O-acetyl-ADP-ribose deacetylase 1"/>
    <property type="match status" value="1"/>
</dbReference>
<evidence type="ECO:0000256" key="1">
    <source>
        <dbReference type="ARBA" id="ARBA00004286"/>
    </source>
</evidence>
<dbReference type="PANTHER" id="PTHR12521">
    <property type="entry name" value="PROTEIN C6ORF130"/>
    <property type="match status" value="1"/>
</dbReference>
<dbReference type="AlphaFoldDB" id="A0A9Q1B3G5"/>
<protein>
    <recommendedName>
        <fullName evidence="10">ADP-ribose glycohydrolase OARD1</fullName>
    </recommendedName>
    <alternativeName>
        <fullName evidence="12">O-acetyl-ADP-ribose deacetylase 1</fullName>
    </alternativeName>
    <alternativeName>
        <fullName evidence="11">Terminal ADP-ribose protein glycohydrolase 1</fullName>
    </alternativeName>
    <alternativeName>
        <fullName evidence="13">[Protein ADP-ribosylglutamate] hydrolase OARD1</fullName>
    </alternativeName>
</protein>
<comment type="caution">
    <text evidence="16">The sequence shown here is derived from an EMBL/GenBank/DDBJ whole genome shotgun (WGS) entry which is preliminary data.</text>
</comment>
<keyword evidence="6" id="KW-0007">Acetylation</keyword>
<evidence type="ECO:0000256" key="2">
    <source>
        <dbReference type="ARBA" id="ARBA00004604"/>
    </source>
</evidence>
<feature type="region of interest" description="Disordered" evidence="14">
    <location>
        <begin position="1"/>
        <end position="24"/>
    </location>
</feature>
<keyword evidence="7" id="KW-0539">Nucleus</keyword>
<dbReference type="OrthoDB" id="2155246at2759"/>
<evidence type="ECO:0000256" key="8">
    <source>
        <dbReference type="ARBA" id="ARBA00049015"/>
    </source>
</evidence>
<dbReference type="CDD" id="cd02901">
    <property type="entry name" value="Macro_Poa1p-like"/>
    <property type="match status" value="1"/>
</dbReference>
<organism evidence="16 17">
    <name type="scientific">Phrynocephalus forsythii</name>
    <dbReference type="NCBI Taxonomy" id="171643"/>
    <lineage>
        <taxon>Eukaryota</taxon>
        <taxon>Metazoa</taxon>
        <taxon>Chordata</taxon>
        <taxon>Craniata</taxon>
        <taxon>Vertebrata</taxon>
        <taxon>Euteleostomi</taxon>
        <taxon>Lepidosauria</taxon>
        <taxon>Squamata</taxon>
        <taxon>Bifurcata</taxon>
        <taxon>Unidentata</taxon>
        <taxon>Episquamata</taxon>
        <taxon>Toxicofera</taxon>
        <taxon>Iguania</taxon>
        <taxon>Acrodonta</taxon>
        <taxon>Agamidae</taxon>
        <taxon>Agaminae</taxon>
        <taxon>Phrynocephalus</taxon>
    </lineage>
</organism>
<dbReference type="PANTHER" id="PTHR12521:SF0">
    <property type="entry name" value="ADP-RIBOSE GLYCOHYDROLASE OARD1"/>
    <property type="match status" value="1"/>
</dbReference>
<evidence type="ECO:0000256" key="13">
    <source>
        <dbReference type="ARBA" id="ARBA00080860"/>
    </source>
</evidence>
<proteinExistence type="predicted"/>
<evidence type="ECO:0000259" key="15">
    <source>
        <dbReference type="PROSITE" id="PS51154"/>
    </source>
</evidence>
<comment type="function">
    <text evidence="9">ADP-ribose glycohydrolase that hydrolyzes ADP-ribose and acts on different substrates, such as proteins ADP-ribosylated on glutamate and O-acetyl-ADP-D-ribose. Specifically acts as a glutamate mono-ADP-ribosylhydrolase by mediating the removal of mono-ADP-ribose attached to glutamate residues on proteins. Does not act on poly-ADP-ribosylated proteins: the poly-ADP-ribose chain of poly-ADP-ribosylated glutamate residues must by hydrolyzed into mono-ADP-ribosylated glutamate by PARG to become a substrate for OARD1. Deacetylates O-acetyl-ADP ribose, a signaling molecule generated by the deacetylation of acetylated lysine residues in histones and other proteins. Catalyzes the deacylation of O-acetyl-ADP-ribose, O-propionyl-ADP-ribose and O-butyryl-ADP-ribose, yielding ADP-ribose plus acetate, propionate and butyrate, respectively.</text>
</comment>
<evidence type="ECO:0000256" key="3">
    <source>
        <dbReference type="ARBA" id="ARBA00004642"/>
    </source>
</evidence>
<dbReference type="SUPFAM" id="SSF52949">
    <property type="entry name" value="Macro domain-like"/>
    <property type="match status" value="1"/>
</dbReference>
<evidence type="ECO:0000256" key="12">
    <source>
        <dbReference type="ARBA" id="ARBA00078888"/>
    </source>
</evidence>
<feature type="compositionally biased region" description="Basic residues" evidence="14">
    <location>
        <begin position="15"/>
        <end position="24"/>
    </location>
</feature>
<evidence type="ECO:0000313" key="17">
    <source>
        <dbReference type="Proteomes" id="UP001142489"/>
    </source>
</evidence>
<evidence type="ECO:0000256" key="7">
    <source>
        <dbReference type="ARBA" id="ARBA00023242"/>
    </source>
</evidence>
<evidence type="ECO:0000256" key="14">
    <source>
        <dbReference type="SAM" id="MobiDB-lite"/>
    </source>
</evidence>
<dbReference type="Pfam" id="PF01661">
    <property type="entry name" value="Macro"/>
    <property type="match status" value="1"/>
</dbReference>
<dbReference type="EMBL" id="JAPFRF010000005">
    <property type="protein sequence ID" value="KAJ7332942.1"/>
    <property type="molecule type" value="Genomic_DNA"/>
</dbReference>
<evidence type="ECO:0000313" key="16">
    <source>
        <dbReference type="EMBL" id="KAJ7332942.1"/>
    </source>
</evidence>
<dbReference type="GO" id="GO:0005730">
    <property type="term" value="C:nucleolus"/>
    <property type="evidence" value="ECO:0007669"/>
    <property type="project" value="UniProtKB-SubCell"/>
</dbReference>
<dbReference type="InterPro" id="IPR050892">
    <property type="entry name" value="ADP-ribose_metab_enzymes"/>
</dbReference>
<evidence type="ECO:0000256" key="4">
    <source>
        <dbReference type="ARBA" id="ARBA00022454"/>
    </source>
</evidence>
<keyword evidence="4" id="KW-0158">Chromosome</keyword>
<name>A0A9Q1B3G5_9SAUR</name>
<dbReference type="Gene3D" id="3.40.220.10">
    <property type="entry name" value="Leucine Aminopeptidase, subunit E, domain 1"/>
    <property type="match status" value="1"/>
</dbReference>
<keyword evidence="5" id="KW-0378">Hydrolase</keyword>
<comment type="catalytic activity">
    <reaction evidence="8">
        <text>alpha-NAD(+) + H2O = ADP-D-ribose + nicotinamide + H(+)</text>
        <dbReference type="Rhea" id="RHEA:68792"/>
        <dbReference type="ChEBI" id="CHEBI:15377"/>
        <dbReference type="ChEBI" id="CHEBI:15378"/>
        <dbReference type="ChEBI" id="CHEBI:17154"/>
        <dbReference type="ChEBI" id="CHEBI:57967"/>
        <dbReference type="ChEBI" id="CHEBI:77017"/>
    </reaction>
</comment>
<accession>A0A9Q1B3G5</accession>
<dbReference type="GO" id="GO:0005654">
    <property type="term" value="C:nucleoplasm"/>
    <property type="evidence" value="ECO:0007669"/>
    <property type="project" value="UniProtKB-SubCell"/>
</dbReference>
<dbReference type="InterPro" id="IPR002589">
    <property type="entry name" value="Macro_dom"/>
</dbReference>
<evidence type="ECO:0000256" key="9">
    <source>
        <dbReference type="ARBA" id="ARBA00058495"/>
    </source>
</evidence>
<evidence type="ECO:0000256" key="10">
    <source>
        <dbReference type="ARBA" id="ARBA00069725"/>
    </source>
</evidence>
<feature type="domain" description="Macro" evidence="15">
    <location>
        <begin position="84"/>
        <end position="235"/>
    </location>
</feature>
<dbReference type="SMART" id="SM00506">
    <property type="entry name" value="A1pp"/>
    <property type="match status" value="1"/>
</dbReference>
<dbReference type="GO" id="GO:0005694">
    <property type="term" value="C:chromosome"/>
    <property type="evidence" value="ECO:0007669"/>
    <property type="project" value="UniProtKB-SubCell"/>
</dbReference>
<dbReference type="GO" id="GO:0140291">
    <property type="term" value="P:peptidyl-glutamate ADP-deribosylation"/>
    <property type="evidence" value="ECO:0007669"/>
    <property type="project" value="TreeGrafter"/>
</dbReference>
<evidence type="ECO:0000256" key="5">
    <source>
        <dbReference type="ARBA" id="ARBA00022801"/>
    </source>
</evidence>